<evidence type="ECO:0000259" key="9">
    <source>
        <dbReference type="Pfam" id="PF02771"/>
    </source>
</evidence>
<dbReference type="SUPFAM" id="SSF56645">
    <property type="entry name" value="Acyl-CoA dehydrogenase NM domain-like"/>
    <property type="match status" value="1"/>
</dbReference>
<dbReference type="FunFam" id="1.10.540.10:FF:000002">
    <property type="entry name" value="Acyl-CoA dehydrogenase FadE19"/>
    <property type="match status" value="1"/>
</dbReference>
<dbReference type="Pfam" id="PF00441">
    <property type="entry name" value="Acyl-CoA_dh_1"/>
    <property type="match status" value="1"/>
</dbReference>
<dbReference type="FunFam" id="2.40.110.10:FF:000009">
    <property type="entry name" value="Acyl-CoA dehydrogenase"/>
    <property type="match status" value="1"/>
</dbReference>
<comment type="similarity">
    <text evidence="2 6">Belongs to the acyl-CoA dehydrogenase family.</text>
</comment>
<keyword evidence="11" id="KW-1185">Reference proteome</keyword>
<dbReference type="GO" id="GO:0003995">
    <property type="term" value="F:acyl-CoA dehydrogenase activity"/>
    <property type="evidence" value="ECO:0007669"/>
    <property type="project" value="InterPro"/>
</dbReference>
<keyword evidence="4 6" id="KW-0274">FAD</keyword>
<organism evidence="10 11">
    <name type="scientific">Desulfofundulus salinus</name>
    <dbReference type="NCBI Taxonomy" id="2419843"/>
    <lineage>
        <taxon>Bacteria</taxon>
        <taxon>Bacillati</taxon>
        <taxon>Bacillota</taxon>
        <taxon>Clostridia</taxon>
        <taxon>Eubacteriales</taxon>
        <taxon>Peptococcaceae</taxon>
        <taxon>Desulfofundulus</taxon>
    </lineage>
</organism>
<dbReference type="AlphaFoldDB" id="A0A494WTE8"/>
<dbReference type="Pfam" id="PF02771">
    <property type="entry name" value="Acyl-CoA_dh_N"/>
    <property type="match status" value="1"/>
</dbReference>
<evidence type="ECO:0000256" key="6">
    <source>
        <dbReference type="RuleBase" id="RU362125"/>
    </source>
</evidence>
<gene>
    <name evidence="10" type="ORF">D7024_06675</name>
</gene>
<dbReference type="PROSITE" id="PS00073">
    <property type="entry name" value="ACYL_COA_DH_2"/>
    <property type="match status" value="1"/>
</dbReference>
<dbReference type="InterPro" id="IPR009100">
    <property type="entry name" value="AcylCoA_DH/oxidase_NM_dom_sf"/>
</dbReference>
<comment type="caution">
    <text evidence="10">The sequence shown here is derived from an EMBL/GenBank/DDBJ whole genome shotgun (WGS) entry which is preliminary data.</text>
</comment>
<dbReference type="PANTHER" id="PTHR43884:SF12">
    <property type="entry name" value="ISOVALERYL-COA DEHYDROGENASE, MITOCHONDRIAL-RELATED"/>
    <property type="match status" value="1"/>
</dbReference>
<dbReference type="RefSeq" id="WP_121451087.1">
    <property type="nucleotide sequence ID" value="NZ_RBWE01000001.1"/>
</dbReference>
<dbReference type="Pfam" id="PF02770">
    <property type="entry name" value="Acyl-CoA_dh_M"/>
    <property type="match status" value="1"/>
</dbReference>
<dbReference type="GO" id="GO:0050660">
    <property type="term" value="F:flavin adenine dinucleotide binding"/>
    <property type="evidence" value="ECO:0007669"/>
    <property type="project" value="InterPro"/>
</dbReference>
<evidence type="ECO:0000313" key="11">
    <source>
        <dbReference type="Proteomes" id="UP000271256"/>
    </source>
</evidence>
<keyword evidence="3 6" id="KW-0285">Flavoprotein</keyword>
<dbReference type="InterPro" id="IPR036250">
    <property type="entry name" value="AcylCo_DH-like_C"/>
</dbReference>
<dbReference type="InterPro" id="IPR009075">
    <property type="entry name" value="AcylCo_DH/oxidase_C"/>
</dbReference>
<dbReference type="InterPro" id="IPR006089">
    <property type="entry name" value="Acyl-CoA_DH_CS"/>
</dbReference>
<evidence type="ECO:0000256" key="1">
    <source>
        <dbReference type="ARBA" id="ARBA00001974"/>
    </source>
</evidence>
<evidence type="ECO:0000256" key="4">
    <source>
        <dbReference type="ARBA" id="ARBA00022827"/>
    </source>
</evidence>
<dbReference type="OrthoDB" id="9802447at2"/>
<proteinExistence type="inferred from homology"/>
<accession>A0A494WTE8</accession>
<feature type="domain" description="Acyl-CoA oxidase/dehydrogenase middle" evidence="8">
    <location>
        <begin position="122"/>
        <end position="217"/>
    </location>
</feature>
<dbReference type="PANTHER" id="PTHR43884">
    <property type="entry name" value="ACYL-COA DEHYDROGENASE"/>
    <property type="match status" value="1"/>
</dbReference>
<feature type="domain" description="Acyl-CoA dehydrogenase/oxidase N-terminal" evidence="9">
    <location>
        <begin position="7"/>
        <end position="116"/>
    </location>
</feature>
<dbReference type="FunFam" id="1.20.140.10:FF:000011">
    <property type="entry name" value="Medium-chain specific acyl-CoA dehydrogenase, mitochondrial"/>
    <property type="match status" value="1"/>
</dbReference>
<comment type="cofactor">
    <cofactor evidence="1 6">
        <name>FAD</name>
        <dbReference type="ChEBI" id="CHEBI:57692"/>
    </cofactor>
</comment>
<dbReference type="InterPro" id="IPR006091">
    <property type="entry name" value="Acyl-CoA_Oxase/DH_mid-dom"/>
</dbReference>
<evidence type="ECO:0000313" key="10">
    <source>
        <dbReference type="EMBL" id="RKO66659.1"/>
    </source>
</evidence>
<dbReference type="Gene3D" id="2.40.110.10">
    <property type="entry name" value="Butyryl-CoA Dehydrogenase, subunit A, domain 2"/>
    <property type="match status" value="1"/>
</dbReference>
<evidence type="ECO:0000259" key="7">
    <source>
        <dbReference type="Pfam" id="PF00441"/>
    </source>
</evidence>
<evidence type="ECO:0000256" key="5">
    <source>
        <dbReference type="ARBA" id="ARBA00023002"/>
    </source>
</evidence>
<evidence type="ECO:0000259" key="8">
    <source>
        <dbReference type="Pfam" id="PF02770"/>
    </source>
</evidence>
<keyword evidence="5 6" id="KW-0560">Oxidoreductase</keyword>
<evidence type="ECO:0000256" key="3">
    <source>
        <dbReference type="ARBA" id="ARBA00022630"/>
    </source>
</evidence>
<dbReference type="EMBL" id="RBWE01000001">
    <property type="protein sequence ID" value="RKO66659.1"/>
    <property type="molecule type" value="Genomic_DNA"/>
</dbReference>
<reference evidence="10 11" key="1">
    <citation type="submission" date="2018-10" db="EMBL/GenBank/DDBJ databases">
        <authorList>
            <person name="Grouzdev D.S."/>
            <person name="Krutkina M.S."/>
            <person name="Tourova T.P."/>
            <person name="Nazina T.N."/>
        </authorList>
    </citation>
    <scope>NUCLEOTIDE SEQUENCE [LARGE SCALE GENOMIC DNA]</scope>
    <source>
        <strain evidence="10 11">435</strain>
    </source>
</reference>
<dbReference type="InterPro" id="IPR046373">
    <property type="entry name" value="Acyl-CoA_Oxase/DH_mid-dom_sf"/>
</dbReference>
<name>A0A494WTE8_9FIRM</name>
<dbReference type="Gene3D" id="1.20.140.10">
    <property type="entry name" value="Butyryl-CoA Dehydrogenase, subunit A, domain 3"/>
    <property type="match status" value="1"/>
</dbReference>
<dbReference type="PIRSF" id="PIRSF016578">
    <property type="entry name" value="HsaA"/>
    <property type="match status" value="1"/>
</dbReference>
<feature type="domain" description="Acyl-CoA dehydrogenase/oxidase C-terminal" evidence="7">
    <location>
        <begin position="229"/>
        <end position="377"/>
    </location>
</feature>
<dbReference type="SUPFAM" id="SSF47203">
    <property type="entry name" value="Acyl-CoA dehydrogenase C-terminal domain-like"/>
    <property type="match status" value="1"/>
</dbReference>
<dbReference type="InterPro" id="IPR037069">
    <property type="entry name" value="AcylCoA_DH/ox_N_sf"/>
</dbReference>
<sequence length="379" mass="41488">MVSFQLTDEQTAIRDLARKFTQKEIVPVAAEYDEKAEMPWPVIQKAFEIGLWNLNIPEKYGGQGLDALTQVLIYEELAYGCLGIFGAFGGNALAVTPLLIAGTEEQKEKFLTPFCAKPSLAAFALTEPNAGSDVSNLATTATRKGDEYILNGTKCFITHGGIADLYTIFASTDKTKGTKGISAFLVPGNTPGLYMGKKEDKMGDRASHIGEVIIEEVRVPASNLLGREGEGFKIAMRTLDITRPSIGAAALGVARRAFEEALKYSKERVQFGKPISANQAIQFMLADMATGIECARALVWKAAWHIDQGKPNTMLSAMSKCYASDMAMKVTVDALQIFGGYGYMKDYPMEKLMRDVKITQIYEGTNQIQRMVIASQLLR</sequence>
<protein>
    <submittedName>
        <fullName evidence="10">Acyl-CoA dehydrogenase</fullName>
    </submittedName>
</protein>
<dbReference type="Proteomes" id="UP000271256">
    <property type="component" value="Unassembled WGS sequence"/>
</dbReference>
<dbReference type="InterPro" id="IPR013786">
    <property type="entry name" value="AcylCoA_DH/ox_N"/>
</dbReference>
<dbReference type="Gene3D" id="1.10.540.10">
    <property type="entry name" value="Acyl-CoA dehydrogenase/oxidase, N-terminal domain"/>
    <property type="match status" value="1"/>
</dbReference>
<evidence type="ECO:0000256" key="2">
    <source>
        <dbReference type="ARBA" id="ARBA00009347"/>
    </source>
</evidence>